<dbReference type="Proteomes" id="UP000638560">
    <property type="component" value="Unassembled WGS sequence"/>
</dbReference>
<dbReference type="RefSeq" id="WP_196206226.1">
    <property type="nucleotide sequence ID" value="NZ_JADPUN010000377.1"/>
</dbReference>
<sequence length="327" mass="36434">MSVSEELRRAVDTCLGPRPVRNPSTEARRLLTLYRRHAADEGHRRRMDEAVADSELGMAAYCLGVHYQVQSRPDRAEHWLRIAAARDIADAAVRLAMLYEYRSVLAANTTISTTTPTDDDDLTAARYWYRVGAAAGYATADDGQHVDPPPMALDCCPQVETAAGSEAAEEIIAAAHRQADQLRRQARADVRVIIDTARAEVDDLARQRAEIEDHMKRLRRLVNGIAAAGTVTPIRGRRRGRLTGQVEPDNEADAWARMLEHFQQQSAPHSRHLMRPLLTRIMALLDRIRGAEPEELDLDVETKDAVAAEFPPPPWASTNTPFRVRAG</sequence>
<protein>
    <recommendedName>
        <fullName evidence="4">Sel1 repeat family protein</fullName>
    </recommendedName>
</protein>
<keyword evidence="1" id="KW-0175">Coiled coil</keyword>
<evidence type="ECO:0000313" key="2">
    <source>
        <dbReference type="EMBL" id="MBF9134757.1"/>
    </source>
</evidence>
<gene>
    <name evidence="2" type="ORF">I0C86_38390</name>
</gene>
<evidence type="ECO:0000313" key="3">
    <source>
        <dbReference type="Proteomes" id="UP000638560"/>
    </source>
</evidence>
<keyword evidence="3" id="KW-1185">Reference proteome</keyword>
<reference evidence="2 3" key="1">
    <citation type="submission" date="2020-11" db="EMBL/GenBank/DDBJ databases">
        <title>A novel isolate from a Black sea contaminated sediment with potential to produce alkanes: Plantactinospora alkalitolerans sp. nov.</title>
        <authorList>
            <person name="Carro L."/>
            <person name="Veyisoglu A."/>
            <person name="Guven K."/>
            <person name="Schumann P."/>
            <person name="Klenk H.-P."/>
            <person name="Sahin N."/>
        </authorList>
    </citation>
    <scope>NUCLEOTIDE SEQUENCE [LARGE SCALE GENOMIC DNA]</scope>
    <source>
        <strain evidence="2 3">S1510</strain>
    </source>
</reference>
<comment type="caution">
    <text evidence="2">The sequence shown here is derived from an EMBL/GenBank/DDBJ whole genome shotgun (WGS) entry which is preliminary data.</text>
</comment>
<organism evidence="2 3">
    <name type="scientific">Plantactinospora alkalitolerans</name>
    <dbReference type="NCBI Taxonomy" id="2789879"/>
    <lineage>
        <taxon>Bacteria</taxon>
        <taxon>Bacillati</taxon>
        <taxon>Actinomycetota</taxon>
        <taxon>Actinomycetes</taxon>
        <taxon>Micromonosporales</taxon>
        <taxon>Micromonosporaceae</taxon>
        <taxon>Plantactinospora</taxon>
    </lineage>
</organism>
<evidence type="ECO:0008006" key="4">
    <source>
        <dbReference type="Google" id="ProtNLM"/>
    </source>
</evidence>
<evidence type="ECO:0000256" key="1">
    <source>
        <dbReference type="SAM" id="Coils"/>
    </source>
</evidence>
<name>A0ABS0H9J7_9ACTN</name>
<dbReference type="Gene3D" id="1.25.40.10">
    <property type="entry name" value="Tetratricopeptide repeat domain"/>
    <property type="match status" value="1"/>
</dbReference>
<dbReference type="SUPFAM" id="SSF81901">
    <property type="entry name" value="HCP-like"/>
    <property type="match status" value="1"/>
</dbReference>
<dbReference type="InterPro" id="IPR011990">
    <property type="entry name" value="TPR-like_helical_dom_sf"/>
</dbReference>
<proteinExistence type="predicted"/>
<accession>A0ABS0H9J7</accession>
<feature type="coiled-coil region" evidence="1">
    <location>
        <begin position="165"/>
        <end position="221"/>
    </location>
</feature>
<dbReference type="EMBL" id="JADPUN010000377">
    <property type="protein sequence ID" value="MBF9134757.1"/>
    <property type="molecule type" value="Genomic_DNA"/>
</dbReference>